<sequence length="218" mass="25220">MKTNLTLTFNELAAQAFVFFLAGFDTTSSSISFALLELALNEDVQNKLRIEINEVLKNYNGEYTYDMLGELHYLDMVISETLRMYPPIPSYTRVCTKDYRVPGTDLVIPKGQRVFIPIQGIHNDPEIYPNPHIFDPTRFNEENKNKRHPFAFLPFGEGPRACLGIRFAMMQTKMCLVLMIRNFKLTINSRTRLPLKFDPSKFFPCPLNGLWIDLEKIV</sequence>
<protein>
    <submittedName>
        <fullName evidence="1">Cytochrome p450</fullName>
    </submittedName>
</protein>
<organism evidence="1 2">
    <name type="scientific">Holotrichia oblita</name>
    <name type="common">Chafer beetle</name>
    <dbReference type="NCBI Taxonomy" id="644536"/>
    <lineage>
        <taxon>Eukaryota</taxon>
        <taxon>Metazoa</taxon>
        <taxon>Ecdysozoa</taxon>
        <taxon>Arthropoda</taxon>
        <taxon>Hexapoda</taxon>
        <taxon>Insecta</taxon>
        <taxon>Pterygota</taxon>
        <taxon>Neoptera</taxon>
        <taxon>Endopterygota</taxon>
        <taxon>Coleoptera</taxon>
        <taxon>Polyphaga</taxon>
        <taxon>Scarabaeiformia</taxon>
        <taxon>Scarabaeidae</taxon>
        <taxon>Melolonthinae</taxon>
        <taxon>Holotrichia</taxon>
    </lineage>
</organism>
<keyword evidence="2" id="KW-1185">Reference proteome</keyword>
<evidence type="ECO:0000313" key="1">
    <source>
        <dbReference type="EMBL" id="KAI4460048.1"/>
    </source>
</evidence>
<name>A0ACB9SZP4_HOLOL</name>
<evidence type="ECO:0000313" key="2">
    <source>
        <dbReference type="Proteomes" id="UP001056778"/>
    </source>
</evidence>
<dbReference type="EMBL" id="CM043020">
    <property type="protein sequence ID" value="KAI4460048.1"/>
    <property type="molecule type" value="Genomic_DNA"/>
</dbReference>
<accession>A0ACB9SZP4</accession>
<dbReference type="Proteomes" id="UP001056778">
    <property type="component" value="Chromosome 6"/>
</dbReference>
<gene>
    <name evidence="1" type="ORF">MML48_6g00012878</name>
</gene>
<comment type="caution">
    <text evidence="1">The sequence shown here is derived from an EMBL/GenBank/DDBJ whole genome shotgun (WGS) entry which is preliminary data.</text>
</comment>
<proteinExistence type="predicted"/>
<reference evidence="1" key="1">
    <citation type="submission" date="2022-04" db="EMBL/GenBank/DDBJ databases">
        <title>Chromosome-scale genome assembly of Holotrichia oblita Faldermann.</title>
        <authorList>
            <person name="Rongchong L."/>
        </authorList>
    </citation>
    <scope>NUCLEOTIDE SEQUENCE</scope>
    <source>
        <strain evidence="1">81SQS9</strain>
    </source>
</reference>